<sequence>MQNSEIARAFDDLADLLEIDGANAFRLRAYRNASRLITDLPESMTAIVEDPDRSPSELPGIGKDLAEKIVTLVETGILPQLDEMRDKIPPGVVEMLRLPGMGPKKAAILFHELSITTLEDLKQAAEQEQIRALKGFGKKTEESILEGLAHAQQSAGRVFLADAKIQADAILESLSQLPSVQQIAAAGSLRRRRETVGDLDVLITADDSTEPMDALAEHELVEKVLARGETKQRVRLRSGLEMDLRVVPAESYGAALQYFTGSKAHNIVVRRRAQERGLKINEYGVFRDDDAVAGQTEEDVYAAVDLPWIPPELREDRWEFEWAENNQLPTLIELEDIRGDLHMHTTATDGKASIADMAAAAKARGLKYIAITDHSKRVTMARGLDAKRLRAHWKEIDKVNAETKGIEILKGIECDILEDATLDLPDDVLAEADWVIAVLHYGLKQPQEQIHKRLLTAIQNPHVSIIGHPTGRLIGKRPGAEMNMQEILKAAADHGVMMEINAHPSRLDLDDVAAAAAKDLGIPIVISTDAHSTTGFDVLQYGIYQARRAGLEKKDVANTKTWGQFKKLLR</sequence>
<organism evidence="25 26">
    <name type="scientific">Symmachiella macrocystis</name>
    <dbReference type="NCBI Taxonomy" id="2527985"/>
    <lineage>
        <taxon>Bacteria</taxon>
        <taxon>Pseudomonadati</taxon>
        <taxon>Planctomycetota</taxon>
        <taxon>Planctomycetia</taxon>
        <taxon>Planctomycetales</taxon>
        <taxon>Planctomycetaceae</taxon>
        <taxon>Symmachiella</taxon>
    </lineage>
</organism>
<evidence type="ECO:0000256" key="19">
    <source>
        <dbReference type="ARBA" id="ARBA00044678"/>
    </source>
</evidence>
<dbReference type="InterPro" id="IPR027421">
    <property type="entry name" value="DNA_pol_lamdba_lyase_dom_sf"/>
</dbReference>
<dbReference type="GO" id="GO:0042578">
    <property type="term" value="F:phosphoric ester hydrolase activity"/>
    <property type="evidence" value="ECO:0007669"/>
    <property type="project" value="TreeGrafter"/>
</dbReference>
<keyword evidence="25" id="KW-0540">Nuclease</keyword>
<dbReference type="GO" id="GO:0008270">
    <property type="term" value="F:zinc ion binding"/>
    <property type="evidence" value="ECO:0007669"/>
    <property type="project" value="TreeGrafter"/>
</dbReference>
<dbReference type="InterPro" id="IPR004013">
    <property type="entry name" value="PHP_dom"/>
</dbReference>
<dbReference type="GO" id="GO:0006281">
    <property type="term" value="P:DNA repair"/>
    <property type="evidence" value="ECO:0007669"/>
    <property type="project" value="UniProtKB-KW"/>
</dbReference>
<feature type="domain" description="Helix-hairpin-helix DNA-binding motif class 1" evidence="22">
    <location>
        <begin position="93"/>
        <end position="112"/>
    </location>
</feature>
<name>A0A5C6BS84_9PLAN</name>
<evidence type="ECO:0000256" key="12">
    <source>
        <dbReference type="ARBA" id="ARBA00022843"/>
    </source>
</evidence>
<feature type="domain" description="Helix-hairpin-helix DNA-binding motif class 1" evidence="22">
    <location>
        <begin position="128"/>
        <end position="147"/>
    </location>
</feature>
<dbReference type="InterPro" id="IPR028207">
    <property type="entry name" value="DNA_pol_B_palm_palm"/>
</dbReference>
<protein>
    <recommendedName>
        <fullName evidence="5">DNA polymerase beta</fullName>
        <ecNumber evidence="3">2.7.7.7</ecNumber>
        <ecNumber evidence="4">4.2.99.18</ecNumber>
    </recommendedName>
    <alternativeName>
        <fullName evidence="16">5'-deoxyribose-phosphate lyase</fullName>
    </alternativeName>
    <alternativeName>
        <fullName evidence="17">AP lyase</fullName>
    </alternativeName>
</protein>
<dbReference type="InterPro" id="IPR043519">
    <property type="entry name" value="NT_sf"/>
</dbReference>
<comment type="catalytic activity">
    <reaction evidence="19">
        <text>a 5'-end 2'-deoxyribose-2'-deoxyribonucleotide-DNA = (2E,4S)-4-hydroxypenten-2-al-5-phosphate + a 5'-end 5'-phospho-2'-deoxyribonucleoside-DNA + H(+)</text>
        <dbReference type="Rhea" id="RHEA:76255"/>
        <dbReference type="Rhea" id="RHEA-COMP:13180"/>
        <dbReference type="Rhea" id="RHEA-COMP:18657"/>
        <dbReference type="ChEBI" id="CHEBI:15378"/>
        <dbReference type="ChEBI" id="CHEBI:136412"/>
        <dbReference type="ChEBI" id="CHEBI:195194"/>
        <dbReference type="ChEBI" id="CHEBI:195195"/>
    </reaction>
</comment>
<dbReference type="PANTHER" id="PTHR36928">
    <property type="entry name" value="PHOSPHATASE YCDX-RELATED"/>
    <property type="match status" value="1"/>
</dbReference>
<keyword evidence="14" id="KW-0915">Sodium</keyword>
<reference evidence="25 26" key="1">
    <citation type="submission" date="2019-02" db="EMBL/GenBank/DDBJ databases">
        <title>Deep-cultivation of Planctomycetes and their phenomic and genomic characterization uncovers novel biology.</title>
        <authorList>
            <person name="Wiegand S."/>
            <person name="Jogler M."/>
            <person name="Boedeker C."/>
            <person name="Pinto D."/>
            <person name="Vollmers J."/>
            <person name="Rivas-Marin E."/>
            <person name="Kohn T."/>
            <person name="Peeters S.H."/>
            <person name="Heuer A."/>
            <person name="Rast P."/>
            <person name="Oberbeckmann S."/>
            <person name="Bunk B."/>
            <person name="Jeske O."/>
            <person name="Meyerdierks A."/>
            <person name="Storesund J.E."/>
            <person name="Kallscheuer N."/>
            <person name="Luecker S."/>
            <person name="Lage O.M."/>
            <person name="Pohl T."/>
            <person name="Merkel B.J."/>
            <person name="Hornburger P."/>
            <person name="Mueller R.-W."/>
            <person name="Bruemmer F."/>
            <person name="Labrenz M."/>
            <person name="Spormann A.M."/>
            <person name="Op Den Camp H."/>
            <person name="Overmann J."/>
            <person name="Amann R."/>
            <person name="Jetten M.S.M."/>
            <person name="Mascher T."/>
            <person name="Medema M.H."/>
            <person name="Devos D.P."/>
            <person name="Kaster A.-K."/>
            <person name="Ovreas L."/>
            <person name="Rohde M."/>
            <person name="Galperin M.Y."/>
            <person name="Jogler C."/>
        </authorList>
    </citation>
    <scope>NUCLEOTIDE SEQUENCE [LARGE SCALE GENOMIC DNA]</scope>
    <source>
        <strain evidence="25 26">CA54</strain>
    </source>
</reference>
<evidence type="ECO:0000256" key="7">
    <source>
        <dbReference type="ARBA" id="ARBA00022634"/>
    </source>
</evidence>
<evidence type="ECO:0000256" key="3">
    <source>
        <dbReference type="ARBA" id="ARBA00012417"/>
    </source>
</evidence>
<dbReference type="AlphaFoldDB" id="A0A5C6BS84"/>
<evidence type="ECO:0000256" key="13">
    <source>
        <dbReference type="ARBA" id="ARBA00022932"/>
    </source>
</evidence>
<gene>
    <name evidence="25" type="primary">polX</name>
    <name evidence="25" type="ORF">CA54_25840</name>
</gene>
<evidence type="ECO:0000256" key="17">
    <source>
        <dbReference type="ARBA" id="ARBA00035726"/>
    </source>
</evidence>
<dbReference type="SUPFAM" id="SSF81301">
    <property type="entry name" value="Nucleotidyltransferase"/>
    <property type="match status" value="1"/>
</dbReference>
<keyword evidence="8" id="KW-0808">Transferase</keyword>
<evidence type="ECO:0000256" key="1">
    <source>
        <dbReference type="ARBA" id="ARBA00001946"/>
    </source>
</evidence>
<dbReference type="InterPro" id="IPR047967">
    <property type="entry name" value="PolX_PHP"/>
</dbReference>
<evidence type="ECO:0000259" key="24">
    <source>
        <dbReference type="SMART" id="SM00483"/>
    </source>
</evidence>
<comment type="cofactor">
    <cofactor evidence="1">
        <name>Mg(2+)</name>
        <dbReference type="ChEBI" id="CHEBI:18420"/>
    </cofactor>
</comment>
<dbReference type="SUPFAM" id="SSF47781">
    <property type="entry name" value="RuvA domain 2-like"/>
    <property type="match status" value="1"/>
</dbReference>
<dbReference type="GO" id="GO:0140078">
    <property type="term" value="F:class I DNA-(apurinic or apyrimidinic site) endonuclease activity"/>
    <property type="evidence" value="ECO:0007669"/>
    <property type="project" value="UniProtKB-EC"/>
</dbReference>
<evidence type="ECO:0000256" key="16">
    <source>
        <dbReference type="ARBA" id="ARBA00035717"/>
    </source>
</evidence>
<evidence type="ECO:0000256" key="20">
    <source>
        <dbReference type="ARBA" id="ARBA00045548"/>
    </source>
</evidence>
<comment type="caution">
    <text evidence="25">The sequence shown here is derived from an EMBL/GenBank/DDBJ whole genome shotgun (WGS) entry which is preliminary data.</text>
</comment>
<evidence type="ECO:0000256" key="9">
    <source>
        <dbReference type="ARBA" id="ARBA00022695"/>
    </source>
</evidence>
<dbReference type="RefSeq" id="WP_146371034.1">
    <property type="nucleotide sequence ID" value="NZ_SJPP01000001.1"/>
</dbReference>
<comment type="function">
    <text evidence="20">Repair polymerase that plays a key role in base-excision repair. During this process, the damaged base is excised by specific DNA glycosylases, the DNA backbone is nicked at the abasic site by an apurinic/apyrimidic (AP) endonuclease, and POLB removes 5'-deoxyribose-phosphate from the preincised AP site acting as a 5'-deoxyribose-phosphate lyase (5'-dRP lyase); through its DNA polymerase activity, it adds one nucleotide to the 3' end of the arising single-nucleotide gap. Conducts 'gap-filling' DNA synthesis in a stepwise distributive fashion rather than in a processive fashion as for other DNA polymerases. It is also able to cleave sugar-phosphate bonds 3' to an intact AP site, acting as an AP lyase.</text>
</comment>
<evidence type="ECO:0000256" key="14">
    <source>
        <dbReference type="ARBA" id="ARBA00023053"/>
    </source>
</evidence>
<dbReference type="Gene3D" id="1.10.150.110">
    <property type="entry name" value="DNA polymerase beta, N-terminal domain-like"/>
    <property type="match status" value="1"/>
</dbReference>
<dbReference type="InterPro" id="IPR016195">
    <property type="entry name" value="Pol/histidinol_Pase-like"/>
</dbReference>
<dbReference type="Pfam" id="PF14791">
    <property type="entry name" value="DNA_pol_B_thumb"/>
    <property type="match status" value="1"/>
</dbReference>
<evidence type="ECO:0000313" key="26">
    <source>
        <dbReference type="Proteomes" id="UP000320735"/>
    </source>
</evidence>
<evidence type="ECO:0000256" key="4">
    <source>
        <dbReference type="ARBA" id="ARBA00012720"/>
    </source>
</evidence>
<evidence type="ECO:0000256" key="21">
    <source>
        <dbReference type="ARBA" id="ARBA00049244"/>
    </source>
</evidence>
<comment type="subcellular location">
    <subcellularLocation>
        <location evidence="2">Cytoplasm</location>
    </subcellularLocation>
</comment>
<keyword evidence="25" id="KW-0269">Exonuclease</keyword>
<dbReference type="SMART" id="SM00483">
    <property type="entry name" value="POLXc"/>
    <property type="match status" value="1"/>
</dbReference>
<dbReference type="SMART" id="SM00481">
    <property type="entry name" value="POLIIIAc"/>
    <property type="match status" value="1"/>
</dbReference>
<dbReference type="InterPro" id="IPR010996">
    <property type="entry name" value="HHH_MUS81"/>
</dbReference>
<comment type="catalytic activity">
    <reaction evidence="18">
        <text>2'-deoxyribonucleotide-(2'-deoxyribose 5'-phosphate)-2'-deoxyribonucleotide-DNA = a 3'-end 2'-deoxyribonucleotide-(2,3-dehydro-2,3-deoxyribose 5'-phosphate)-DNA + a 5'-end 5'-phospho-2'-deoxyribonucleoside-DNA + H(+)</text>
        <dbReference type="Rhea" id="RHEA:66592"/>
        <dbReference type="Rhea" id="RHEA-COMP:13180"/>
        <dbReference type="Rhea" id="RHEA-COMP:16897"/>
        <dbReference type="Rhea" id="RHEA-COMP:17067"/>
        <dbReference type="ChEBI" id="CHEBI:15378"/>
        <dbReference type="ChEBI" id="CHEBI:136412"/>
        <dbReference type="ChEBI" id="CHEBI:157695"/>
        <dbReference type="ChEBI" id="CHEBI:167181"/>
        <dbReference type="EC" id="4.2.99.18"/>
    </reaction>
</comment>
<evidence type="ECO:0000256" key="5">
    <source>
        <dbReference type="ARBA" id="ARBA00020020"/>
    </source>
</evidence>
<keyword evidence="7" id="KW-0237">DNA synthesis</keyword>
<evidence type="ECO:0000256" key="18">
    <source>
        <dbReference type="ARBA" id="ARBA00044632"/>
    </source>
</evidence>
<dbReference type="SUPFAM" id="SSF47802">
    <property type="entry name" value="DNA polymerase beta, N-terminal domain-like"/>
    <property type="match status" value="1"/>
</dbReference>
<dbReference type="EMBL" id="SJPP01000001">
    <property type="protein sequence ID" value="TWU13749.1"/>
    <property type="molecule type" value="Genomic_DNA"/>
</dbReference>
<evidence type="ECO:0000256" key="10">
    <source>
        <dbReference type="ARBA" id="ARBA00022705"/>
    </source>
</evidence>
<keyword evidence="6" id="KW-0488">Methylation</keyword>
<comment type="catalytic activity">
    <reaction evidence="21">
        <text>DNA(n) + a 2'-deoxyribonucleoside 5'-triphosphate = DNA(n+1) + diphosphate</text>
        <dbReference type="Rhea" id="RHEA:22508"/>
        <dbReference type="Rhea" id="RHEA-COMP:17339"/>
        <dbReference type="Rhea" id="RHEA-COMP:17340"/>
        <dbReference type="ChEBI" id="CHEBI:33019"/>
        <dbReference type="ChEBI" id="CHEBI:61560"/>
        <dbReference type="ChEBI" id="CHEBI:173112"/>
        <dbReference type="EC" id="2.7.7.7"/>
    </reaction>
</comment>
<feature type="domain" description="Helix-hairpin-helix DNA-binding motif class 1" evidence="22">
    <location>
        <begin position="53"/>
        <end position="72"/>
    </location>
</feature>
<keyword evidence="12" id="KW-0832">Ubl conjugation</keyword>
<dbReference type="Gene3D" id="3.20.20.140">
    <property type="entry name" value="Metal-dependent hydrolases"/>
    <property type="match status" value="1"/>
</dbReference>
<dbReference type="GO" id="GO:0004527">
    <property type="term" value="F:exonuclease activity"/>
    <property type="evidence" value="ECO:0007669"/>
    <property type="project" value="UniProtKB-KW"/>
</dbReference>
<dbReference type="PANTHER" id="PTHR36928:SF1">
    <property type="entry name" value="PHOSPHATASE YCDX-RELATED"/>
    <property type="match status" value="1"/>
</dbReference>
<feature type="domain" description="Polymerase/histidinol phosphatase N-terminal" evidence="23">
    <location>
        <begin position="339"/>
        <end position="418"/>
    </location>
</feature>
<dbReference type="Pfam" id="PF02811">
    <property type="entry name" value="PHP"/>
    <property type="match status" value="1"/>
</dbReference>
<keyword evidence="11" id="KW-0227">DNA damage</keyword>
<evidence type="ECO:0000256" key="8">
    <source>
        <dbReference type="ARBA" id="ARBA00022679"/>
    </source>
</evidence>
<dbReference type="InterPro" id="IPR003583">
    <property type="entry name" value="Hlx-hairpin-Hlx_DNA-bd_motif"/>
</dbReference>
<evidence type="ECO:0000313" key="25">
    <source>
        <dbReference type="EMBL" id="TWU13749.1"/>
    </source>
</evidence>
<dbReference type="NCBIfam" id="NF006375">
    <property type="entry name" value="PRK08609.1"/>
    <property type="match status" value="1"/>
</dbReference>
<evidence type="ECO:0000259" key="23">
    <source>
        <dbReference type="SMART" id="SM00481"/>
    </source>
</evidence>
<keyword evidence="25" id="KW-0378">Hydrolase</keyword>
<dbReference type="SUPFAM" id="SSF89550">
    <property type="entry name" value="PHP domain-like"/>
    <property type="match status" value="1"/>
</dbReference>
<dbReference type="CDD" id="cd07436">
    <property type="entry name" value="PHP_PolX"/>
    <property type="match status" value="1"/>
</dbReference>
<dbReference type="InterPro" id="IPR002008">
    <property type="entry name" value="DNA_pol_X_beta-like"/>
</dbReference>
<evidence type="ECO:0000256" key="6">
    <source>
        <dbReference type="ARBA" id="ARBA00022481"/>
    </source>
</evidence>
<keyword evidence="26" id="KW-1185">Reference proteome</keyword>
<dbReference type="InterPro" id="IPR029398">
    <property type="entry name" value="PolB_thumb"/>
</dbReference>
<dbReference type="GO" id="GO:0005829">
    <property type="term" value="C:cytosol"/>
    <property type="evidence" value="ECO:0007669"/>
    <property type="project" value="TreeGrafter"/>
</dbReference>
<dbReference type="InterPro" id="IPR050243">
    <property type="entry name" value="PHP_phosphatase"/>
</dbReference>
<dbReference type="Gene3D" id="1.10.150.20">
    <property type="entry name" value="5' to 3' exonuclease, C-terminal subdomain"/>
    <property type="match status" value="1"/>
</dbReference>
<proteinExistence type="predicted"/>
<dbReference type="InterPro" id="IPR022311">
    <property type="entry name" value="PolX-like"/>
</dbReference>
<dbReference type="Pfam" id="PF14716">
    <property type="entry name" value="HHH_8"/>
    <property type="match status" value="1"/>
</dbReference>
<keyword evidence="10" id="KW-0235">DNA replication</keyword>
<dbReference type="Pfam" id="PF14792">
    <property type="entry name" value="DNA_pol_B_palm"/>
    <property type="match status" value="1"/>
</dbReference>
<dbReference type="Proteomes" id="UP000320735">
    <property type="component" value="Unassembled WGS sequence"/>
</dbReference>
<keyword evidence="13" id="KW-0239">DNA-directed DNA polymerase</keyword>
<evidence type="ECO:0000256" key="2">
    <source>
        <dbReference type="ARBA" id="ARBA00004496"/>
    </source>
</evidence>
<dbReference type="InterPro" id="IPR002054">
    <property type="entry name" value="DNA-dir_DNA_pol_X"/>
</dbReference>
<feature type="domain" description="DNA-directed DNA polymerase X" evidence="24">
    <location>
        <begin position="1"/>
        <end position="315"/>
    </location>
</feature>
<dbReference type="InterPro" id="IPR037160">
    <property type="entry name" value="DNA_Pol_thumb_sf"/>
</dbReference>
<keyword evidence="15" id="KW-0234">DNA repair</keyword>
<dbReference type="SMART" id="SM00278">
    <property type="entry name" value="HhH1"/>
    <property type="match status" value="3"/>
</dbReference>
<dbReference type="GO" id="GO:0003677">
    <property type="term" value="F:DNA binding"/>
    <property type="evidence" value="ECO:0007669"/>
    <property type="project" value="InterPro"/>
</dbReference>
<dbReference type="InterPro" id="IPR003141">
    <property type="entry name" value="Pol/His_phosphatase_N"/>
</dbReference>
<dbReference type="EC" id="4.2.99.18" evidence="4"/>
<dbReference type="Gene3D" id="3.30.210.10">
    <property type="entry name" value="DNA polymerase, thumb domain"/>
    <property type="match status" value="1"/>
</dbReference>
<dbReference type="Gene3D" id="3.30.460.10">
    <property type="entry name" value="Beta Polymerase, domain 2"/>
    <property type="match status" value="1"/>
</dbReference>
<evidence type="ECO:0000259" key="22">
    <source>
        <dbReference type="SMART" id="SM00278"/>
    </source>
</evidence>
<accession>A0A5C6BS84</accession>
<dbReference type="GO" id="GO:0003887">
    <property type="term" value="F:DNA-directed DNA polymerase activity"/>
    <property type="evidence" value="ECO:0007669"/>
    <property type="project" value="UniProtKB-KW"/>
</dbReference>
<dbReference type="CDD" id="cd00141">
    <property type="entry name" value="NT_POLXc"/>
    <property type="match status" value="1"/>
</dbReference>
<keyword evidence="9" id="KW-0548">Nucleotidyltransferase</keyword>
<dbReference type="InterPro" id="IPR010994">
    <property type="entry name" value="RuvA_2-like"/>
</dbReference>
<dbReference type="OrthoDB" id="9808747at2"/>
<dbReference type="PRINTS" id="PR00870">
    <property type="entry name" value="DNAPOLXBETA"/>
</dbReference>
<dbReference type="PIRSF" id="PIRSF005047">
    <property type="entry name" value="UCP005047_YshC"/>
    <property type="match status" value="1"/>
</dbReference>
<evidence type="ECO:0000256" key="11">
    <source>
        <dbReference type="ARBA" id="ARBA00022763"/>
    </source>
</evidence>
<evidence type="ECO:0000256" key="15">
    <source>
        <dbReference type="ARBA" id="ARBA00023204"/>
    </source>
</evidence>
<dbReference type="Pfam" id="PF14520">
    <property type="entry name" value="HHH_5"/>
    <property type="match status" value="1"/>
</dbReference>
<dbReference type="EC" id="2.7.7.7" evidence="3"/>